<dbReference type="EMBL" id="JAJJMO010000001">
    <property type="protein sequence ID" value="MCC9071639.1"/>
    <property type="molecule type" value="Genomic_DNA"/>
</dbReference>
<dbReference type="CDD" id="cd12105">
    <property type="entry name" value="HmuY"/>
    <property type="match status" value="1"/>
</dbReference>
<feature type="chain" id="PRO_5047449431" description="HmuY protein" evidence="1">
    <location>
        <begin position="22"/>
        <end position="479"/>
    </location>
</feature>
<protein>
    <recommendedName>
        <fullName evidence="4">HmuY protein</fullName>
    </recommendedName>
</protein>
<proteinExistence type="predicted"/>
<name>A0ABS8MSA7_9FLAO</name>
<comment type="caution">
    <text evidence="2">The sequence shown here is derived from an EMBL/GenBank/DDBJ whole genome shotgun (WGS) entry which is preliminary data.</text>
</comment>
<keyword evidence="3" id="KW-1185">Reference proteome</keyword>
<evidence type="ECO:0000256" key="1">
    <source>
        <dbReference type="SAM" id="SignalP"/>
    </source>
</evidence>
<evidence type="ECO:0008006" key="4">
    <source>
        <dbReference type="Google" id="ProtNLM"/>
    </source>
</evidence>
<reference evidence="2" key="1">
    <citation type="submission" date="2021-11" db="EMBL/GenBank/DDBJ databases">
        <title>Description of novel Flavobacterium species.</title>
        <authorList>
            <person name="Saticioglu I.B."/>
            <person name="Ay H."/>
            <person name="Altun S."/>
            <person name="Duman M."/>
        </authorList>
    </citation>
    <scope>NUCLEOTIDE SEQUENCE</scope>
    <source>
        <strain evidence="2">F-65</strain>
    </source>
</reference>
<dbReference type="InterPro" id="IPR025921">
    <property type="entry name" value="HmuY"/>
</dbReference>
<dbReference type="Pfam" id="PF14064">
    <property type="entry name" value="HmuY"/>
    <property type="match status" value="2"/>
</dbReference>
<dbReference type="Proteomes" id="UP001430919">
    <property type="component" value="Unassembled WGS sequence"/>
</dbReference>
<accession>A0ABS8MSA7</accession>
<dbReference type="PROSITE" id="PS51257">
    <property type="entry name" value="PROKAR_LIPOPROTEIN"/>
    <property type="match status" value="1"/>
</dbReference>
<feature type="signal peptide" evidence="1">
    <location>
        <begin position="1"/>
        <end position="21"/>
    </location>
</feature>
<sequence length="479" mass="51765">MKKSVLLIIAFLLVGITACNNDDNAVENSNEVAFVNSATNIIEAETEVKVVFSKPTSSAGTVTLNVVPTALVYGTDFTTTPQVENTKIVLSFGANVNSVSFKFKKIIDAIEGEVKNVKFTIASVSDQNVKVAQATASVQLNFNETAVVSKTLAPENGGNTVPNQVFIDLSSGAMTKVLRTSWDLGFSGGNEFRVVSNGAINKFAVKQLNTTNIDEVQVEDLNVTTGNYEASTINYIDNPYGNLAPIAGVVGSKGTAIAEVSANNADNKVYLVNMGQEVSTVPGTGTGVALTGASRGWKKIRVLRDGNNYKLQYADLNATTHSEVTITKDAAYNFSFFSLNTKSVVKVEPTKNKWDLNITTFTGETFYTDGASAGAYYFPDYAITNTKVGTKAFQVLTTEVAYDKFTLANVTQSNFDTDLAKDQRVIGGNWRATYPLAFKTDRFYVIKDVEGNIYKLKFTAMMNAAGQRGNVSFEYALLK</sequence>
<dbReference type="RefSeq" id="WP_229988268.1">
    <property type="nucleotide sequence ID" value="NZ_JAJJMO010000001.1"/>
</dbReference>
<gene>
    <name evidence="2" type="ORF">LNQ49_08610</name>
</gene>
<organism evidence="2 3">
    <name type="scientific">Flavobacterium pisciphilum</name>
    <dbReference type="NCBI Taxonomy" id="2893755"/>
    <lineage>
        <taxon>Bacteria</taxon>
        <taxon>Pseudomonadati</taxon>
        <taxon>Bacteroidota</taxon>
        <taxon>Flavobacteriia</taxon>
        <taxon>Flavobacteriales</taxon>
        <taxon>Flavobacteriaceae</taxon>
        <taxon>Flavobacterium</taxon>
    </lineage>
</organism>
<evidence type="ECO:0000313" key="2">
    <source>
        <dbReference type="EMBL" id="MCC9071639.1"/>
    </source>
</evidence>
<keyword evidence="1" id="KW-0732">Signal</keyword>
<evidence type="ECO:0000313" key="3">
    <source>
        <dbReference type="Proteomes" id="UP001430919"/>
    </source>
</evidence>